<keyword evidence="2" id="KW-1185">Reference proteome</keyword>
<protein>
    <recommendedName>
        <fullName evidence="3">Twin-arginine translocation pathway signal protein</fullName>
    </recommendedName>
</protein>
<dbReference type="KEGG" id="sfo:Z042_14455"/>
<dbReference type="Gene3D" id="3.40.109.10">
    <property type="entry name" value="NADH Oxidase"/>
    <property type="match status" value="1"/>
</dbReference>
<dbReference type="RefSeq" id="WP_024910566.1">
    <property type="nucleotide sequence ID" value="NZ_CP007044.2"/>
</dbReference>
<dbReference type="NCBIfam" id="NF047509">
    <property type="entry name" value="Rv3131_FMN_oxido"/>
    <property type="match status" value="1"/>
</dbReference>
<name>W0LG22_9GAMM</name>
<sequence>MKNGDSFQQQRRACIRIIGGGAVIVSAGLLTGCHFEAENDEQVHFKGEADGDLRKHLLKKAALAPSSHNLQPWLIDLRGSKDSMTLRADPERLLPVADPYARETLISLGCFLEVLSMAVQANGNQCEIILFPDGDEPQLMPIASVIAWIRIIPLSQPPLPDPLFSMVEQRRTNRRPYELQRAVSEDILRALRGVANTHGIHAAGCVEPSLVKKINHLAANAWRTEMSNNDAVLESLRLTRVGRKEIEAHRDGIAVSGFLPEMAAIFGLFPRDRVPEPDSALMLDMIATGEEQAQTAAGWIWLYSQGNSYAQQIAVGRAFVRLQLAAALYGIAMQPMSYLLSEAPQMQPHRKEFYAKVGFDPNQYHLQMLVRIGYAASVSAAPRRRLNDFIQE</sequence>
<dbReference type="OrthoDB" id="272552at2"/>
<dbReference type="STRING" id="1441930.Z042_14455"/>
<evidence type="ECO:0000313" key="1">
    <source>
        <dbReference type="EMBL" id="AHG22818.1"/>
    </source>
</evidence>
<dbReference type="GO" id="GO:0016491">
    <property type="term" value="F:oxidoreductase activity"/>
    <property type="evidence" value="ECO:0007669"/>
    <property type="project" value="InterPro"/>
</dbReference>
<gene>
    <name evidence="1" type="ORF">Z042_14455</name>
</gene>
<dbReference type="Proteomes" id="UP000019030">
    <property type="component" value="Chromosome"/>
</dbReference>
<reference evidence="1 2" key="1">
    <citation type="submission" date="2014-01" db="EMBL/GenBank/DDBJ databases">
        <title>Isolation of Serratia multitudinisentens RB-25 from Ex-Landfill site.</title>
        <authorList>
            <person name="Robson E.H.J."/>
        </authorList>
    </citation>
    <scope>NUCLEOTIDE SEQUENCE [LARGE SCALE GENOMIC DNA]</scope>
    <source>
        <strain evidence="1 2">RB-25</strain>
    </source>
</reference>
<dbReference type="eggNOG" id="COG0778">
    <property type="taxonomic scope" value="Bacteria"/>
</dbReference>
<evidence type="ECO:0008006" key="3">
    <source>
        <dbReference type="Google" id="ProtNLM"/>
    </source>
</evidence>
<dbReference type="EMBL" id="CP007044">
    <property type="protein sequence ID" value="AHG22818.1"/>
    <property type="molecule type" value="Genomic_DNA"/>
</dbReference>
<dbReference type="PATRIC" id="fig|1441930.4.peg.2864"/>
<reference evidence="1 2" key="2">
    <citation type="submission" date="2015-03" db="EMBL/GenBank/DDBJ databases">
        <authorList>
            <person name="Chan K.-G."/>
        </authorList>
    </citation>
    <scope>NUCLEOTIDE SEQUENCE [LARGE SCALE GENOMIC DNA]</scope>
    <source>
        <strain evidence="1 2">RB-25</strain>
    </source>
</reference>
<dbReference type="InterPro" id="IPR000415">
    <property type="entry name" value="Nitroreductase-like"/>
</dbReference>
<dbReference type="SUPFAM" id="SSF55469">
    <property type="entry name" value="FMN-dependent nitroreductase-like"/>
    <property type="match status" value="2"/>
</dbReference>
<dbReference type="HOGENOM" id="CLU_051479_3_1_6"/>
<dbReference type="PROSITE" id="PS51257">
    <property type="entry name" value="PROKAR_LIPOPROTEIN"/>
    <property type="match status" value="1"/>
</dbReference>
<evidence type="ECO:0000313" key="2">
    <source>
        <dbReference type="Proteomes" id="UP000019030"/>
    </source>
</evidence>
<accession>W0LG22</accession>
<organism evidence="1 2">
    <name type="scientific">Chania multitudinisentens RB-25</name>
    <dbReference type="NCBI Taxonomy" id="1441930"/>
    <lineage>
        <taxon>Bacteria</taxon>
        <taxon>Pseudomonadati</taxon>
        <taxon>Pseudomonadota</taxon>
        <taxon>Gammaproteobacteria</taxon>
        <taxon>Enterobacterales</taxon>
        <taxon>Yersiniaceae</taxon>
        <taxon>Chania</taxon>
    </lineage>
</organism>
<dbReference type="AlphaFoldDB" id="W0LG22"/>
<proteinExistence type="predicted"/>